<evidence type="ECO:0000313" key="2">
    <source>
        <dbReference type="EMBL" id="GAA0271912.1"/>
    </source>
</evidence>
<comment type="caution">
    <text evidence="2">The sequence shown here is derived from an EMBL/GenBank/DDBJ whole genome shotgun (WGS) entry which is preliminary data.</text>
</comment>
<dbReference type="EMBL" id="BAAABV010000005">
    <property type="protein sequence ID" value="GAA0271912.1"/>
    <property type="molecule type" value="Genomic_DNA"/>
</dbReference>
<gene>
    <name evidence="2" type="ORF">GCM10010302_06910</name>
</gene>
<dbReference type="Pfam" id="PF09346">
    <property type="entry name" value="SMI1_KNR4"/>
    <property type="match status" value="1"/>
</dbReference>
<dbReference type="Gene3D" id="3.40.1580.10">
    <property type="entry name" value="SMI1/KNR4-like"/>
    <property type="match status" value="1"/>
</dbReference>
<name>A0ABN0V2Q5_9ACTN</name>
<dbReference type="Proteomes" id="UP001501867">
    <property type="component" value="Unassembled WGS sequence"/>
</dbReference>
<reference evidence="2 3" key="1">
    <citation type="journal article" date="2019" name="Int. J. Syst. Evol. Microbiol.">
        <title>The Global Catalogue of Microorganisms (GCM) 10K type strain sequencing project: providing services to taxonomists for standard genome sequencing and annotation.</title>
        <authorList>
            <consortium name="The Broad Institute Genomics Platform"/>
            <consortium name="The Broad Institute Genome Sequencing Center for Infectious Disease"/>
            <person name="Wu L."/>
            <person name="Ma J."/>
        </authorList>
    </citation>
    <scope>NUCLEOTIDE SEQUENCE [LARGE SCALE GENOMIC DNA]</scope>
    <source>
        <strain evidence="2 3">JCM 4505</strain>
    </source>
</reference>
<keyword evidence="3" id="KW-1185">Reference proteome</keyword>
<organism evidence="2 3">
    <name type="scientific">Streptomyces polychromogenes</name>
    <dbReference type="NCBI Taxonomy" id="67342"/>
    <lineage>
        <taxon>Bacteria</taxon>
        <taxon>Bacillati</taxon>
        <taxon>Actinomycetota</taxon>
        <taxon>Actinomycetes</taxon>
        <taxon>Kitasatosporales</taxon>
        <taxon>Streptomycetaceae</taxon>
        <taxon>Streptomyces</taxon>
    </lineage>
</organism>
<dbReference type="InterPro" id="IPR037883">
    <property type="entry name" value="Knr4/Smi1-like_sf"/>
</dbReference>
<evidence type="ECO:0000259" key="1">
    <source>
        <dbReference type="SMART" id="SM00860"/>
    </source>
</evidence>
<sequence length="228" mass="25652">MLMTDQQWAGIRQRVEALGTSPASNDVFGALGHTWVLEQPLSHAELAELEAQMKVTLPEDFRTFLLCVGAGGAGPAYGVFPVRRVQGRWRWEGDGAQLADLSRLAEPFPEQGPDPQLLEELAAQCPEEEDFDEIEEFDDAIEAWDERWDAVMFNPDRTVGAIVISHRGCALRNWLVISGEHRGTIWTDDRADEADLAPLRSEDGTPMTFARWYTDWLRRAERTALDAI</sequence>
<feature type="domain" description="Knr4/Smi1-like" evidence="1">
    <location>
        <begin position="40"/>
        <end position="219"/>
    </location>
</feature>
<protein>
    <recommendedName>
        <fullName evidence="1">Knr4/Smi1-like domain-containing protein</fullName>
    </recommendedName>
</protein>
<dbReference type="InterPro" id="IPR018958">
    <property type="entry name" value="Knr4/Smi1-like_dom"/>
</dbReference>
<evidence type="ECO:0000313" key="3">
    <source>
        <dbReference type="Proteomes" id="UP001501867"/>
    </source>
</evidence>
<dbReference type="SMART" id="SM00860">
    <property type="entry name" value="SMI1_KNR4"/>
    <property type="match status" value="1"/>
</dbReference>
<proteinExistence type="predicted"/>
<accession>A0ABN0V2Q5</accession>
<dbReference type="SUPFAM" id="SSF160631">
    <property type="entry name" value="SMI1/KNR4-like"/>
    <property type="match status" value="1"/>
</dbReference>